<gene>
    <name evidence="5" type="ORF">QR98_0058360</name>
</gene>
<dbReference type="InterPro" id="IPR019184">
    <property type="entry name" value="Uncharacterised_TM-17"/>
</dbReference>
<evidence type="ECO:0000313" key="6">
    <source>
        <dbReference type="Proteomes" id="UP000616769"/>
    </source>
</evidence>
<keyword evidence="4" id="KW-0472">Membrane</keyword>
<evidence type="ECO:0000256" key="2">
    <source>
        <dbReference type="ARBA" id="ARBA00022692"/>
    </source>
</evidence>
<evidence type="ECO:0000313" key="5">
    <source>
        <dbReference type="EMBL" id="KPM07345.1"/>
    </source>
</evidence>
<keyword evidence="3" id="KW-1133">Transmembrane helix</keyword>
<evidence type="ECO:0000256" key="4">
    <source>
        <dbReference type="ARBA" id="ARBA00023136"/>
    </source>
</evidence>
<dbReference type="Proteomes" id="UP000616769">
    <property type="component" value="Unassembled WGS sequence"/>
</dbReference>
<dbReference type="EMBL" id="JXLN01011501">
    <property type="protein sequence ID" value="KPM07345.1"/>
    <property type="molecule type" value="Genomic_DNA"/>
</dbReference>
<dbReference type="PANTHER" id="PTHR13531">
    <property type="entry name" value="GEO07735P1-RELATED-RELATED"/>
    <property type="match status" value="1"/>
</dbReference>
<comment type="caution">
    <text evidence="5">The sequence shown here is derived from an EMBL/GenBank/DDBJ whole genome shotgun (WGS) entry which is preliminary data.</text>
</comment>
<accession>A0A132A9S2</accession>
<dbReference type="AlphaFoldDB" id="A0A132A9S2"/>
<dbReference type="VEuPathDB" id="VectorBase:SSCA006203"/>
<reference evidence="5 6" key="1">
    <citation type="journal article" date="2015" name="Parasit. Vectors">
        <title>Draft genome of the scabies mite.</title>
        <authorList>
            <person name="Rider S.D.Jr."/>
            <person name="Morgan M.S."/>
            <person name="Arlian L.G."/>
        </authorList>
    </citation>
    <scope>NUCLEOTIDE SEQUENCE [LARGE SCALE GENOMIC DNA]</scope>
    <source>
        <strain evidence="5">Arlian Lab</strain>
    </source>
</reference>
<sequence length="177" mass="20820">MIAIKQNKKLQCNVPLQILIYFNFYLSIVHVVIELIVNIHHLKNDIEENHNDSFQAIKKNEKLNQFFANSSLILFALIEIGRLYMGYFGNRLEKIQFLIAFVFLSISFQLPNHFFNLITLQQWRWSLMPQITIILIVLSITVLEIILGFVHLRFIIGKIYLNRTRSENTQASAIDRI</sequence>
<dbReference type="PANTHER" id="PTHR13531:SF6">
    <property type="entry name" value="TMEM (HUMAN TRANSMEMBRANE PROTEIN) HOMOLOG"/>
    <property type="match status" value="1"/>
</dbReference>
<organism evidence="5 6">
    <name type="scientific">Sarcoptes scabiei</name>
    <name type="common">Itch mite</name>
    <name type="synonym">Acarus scabiei</name>
    <dbReference type="NCBI Taxonomy" id="52283"/>
    <lineage>
        <taxon>Eukaryota</taxon>
        <taxon>Metazoa</taxon>
        <taxon>Ecdysozoa</taxon>
        <taxon>Arthropoda</taxon>
        <taxon>Chelicerata</taxon>
        <taxon>Arachnida</taxon>
        <taxon>Acari</taxon>
        <taxon>Acariformes</taxon>
        <taxon>Sarcoptiformes</taxon>
        <taxon>Astigmata</taxon>
        <taxon>Psoroptidia</taxon>
        <taxon>Sarcoptoidea</taxon>
        <taxon>Sarcoptidae</taxon>
        <taxon>Sarcoptinae</taxon>
        <taxon>Sarcoptes</taxon>
    </lineage>
</organism>
<evidence type="ECO:0000256" key="1">
    <source>
        <dbReference type="ARBA" id="ARBA00004141"/>
    </source>
</evidence>
<protein>
    <submittedName>
        <fullName evidence="5">Transmembrane protein 17-like protein</fullName>
    </submittedName>
</protein>
<dbReference type="GO" id="GO:0035869">
    <property type="term" value="C:ciliary transition zone"/>
    <property type="evidence" value="ECO:0007669"/>
    <property type="project" value="TreeGrafter"/>
</dbReference>
<name>A0A132A9S2_SARSC</name>
<proteinExistence type="predicted"/>
<dbReference type="Pfam" id="PF09799">
    <property type="entry name" value="Transmemb_17"/>
    <property type="match status" value="1"/>
</dbReference>
<dbReference type="GO" id="GO:1905515">
    <property type="term" value="P:non-motile cilium assembly"/>
    <property type="evidence" value="ECO:0007669"/>
    <property type="project" value="TreeGrafter"/>
</dbReference>
<keyword evidence="2 5" id="KW-0812">Transmembrane</keyword>
<evidence type="ECO:0000256" key="3">
    <source>
        <dbReference type="ARBA" id="ARBA00022989"/>
    </source>
</evidence>
<comment type="subcellular location">
    <subcellularLocation>
        <location evidence="1">Membrane</location>
        <topology evidence="1">Multi-pass membrane protein</topology>
    </subcellularLocation>
</comment>
<dbReference type="GO" id="GO:0016020">
    <property type="term" value="C:membrane"/>
    <property type="evidence" value="ECO:0007669"/>
    <property type="project" value="UniProtKB-SubCell"/>
</dbReference>